<organism evidence="6 7">
    <name type="scientific">Actinocorallia longicatena</name>
    <dbReference type="NCBI Taxonomy" id="111803"/>
    <lineage>
        <taxon>Bacteria</taxon>
        <taxon>Bacillati</taxon>
        <taxon>Actinomycetota</taxon>
        <taxon>Actinomycetes</taxon>
        <taxon>Streptosporangiales</taxon>
        <taxon>Thermomonosporaceae</taxon>
        <taxon>Actinocorallia</taxon>
    </lineage>
</organism>
<dbReference type="InterPro" id="IPR006311">
    <property type="entry name" value="TAT_signal"/>
</dbReference>
<evidence type="ECO:0000256" key="1">
    <source>
        <dbReference type="ARBA" id="ARBA00010646"/>
    </source>
</evidence>
<dbReference type="SUPFAM" id="SSF51445">
    <property type="entry name" value="(Trans)glycosidases"/>
    <property type="match status" value="1"/>
</dbReference>
<dbReference type="InterPro" id="IPR017853">
    <property type="entry name" value="GH"/>
</dbReference>
<feature type="region of interest" description="Disordered" evidence="4">
    <location>
        <begin position="39"/>
        <end position="62"/>
    </location>
</feature>
<dbReference type="PROSITE" id="PS51318">
    <property type="entry name" value="TAT"/>
    <property type="match status" value="1"/>
</dbReference>
<gene>
    <name evidence="6" type="ORF">GCM10010468_80090</name>
</gene>
<dbReference type="EMBL" id="BAAAUV010000050">
    <property type="protein sequence ID" value="GAA3242394.1"/>
    <property type="molecule type" value="Genomic_DNA"/>
</dbReference>
<dbReference type="Gene3D" id="3.20.20.80">
    <property type="entry name" value="Glycosidases"/>
    <property type="match status" value="1"/>
</dbReference>
<evidence type="ECO:0000256" key="5">
    <source>
        <dbReference type="SAM" id="SignalP"/>
    </source>
</evidence>
<sequence>MITLNRKIALAVATTGAAAAVAGAALAGPGDATAVTSTAASAKAEPRAADAEPEKTTKAAPGALPYGVDVSHYDRNYDWSQKKLAFGIAKATEGTVGKDETFAANWAKIRENGLVRGAYHYGRPKNDPVKEADHFLRTVRAAGLQRGDLLMLDLETTDGRSRGRVNAWARTWLERVEAGTGVKPVFYSGYHFAREHGEGLGGYPLWVAHYGKKAGRLAPPAPWKEWAIHQYSSTDHDNNVSALTPDALRALGYQG</sequence>
<accession>A0ABP6QPP7</accession>
<dbReference type="Pfam" id="PF01183">
    <property type="entry name" value="Glyco_hydro_25"/>
    <property type="match status" value="1"/>
</dbReference>
<evidence type="ECO:0008006" key="8">
    <source>
        <dbReference type="Google" id="ProtNLM"/>
    </source>
</evidence>
<comment type="similarity">
    <text evidence="1">Belongs to the glycosyl hydrolase 25 family.</text>
</comment>
<keyword evidence="2" id="KW-0378">Hydrolase</keyword>
<dbReference type="PANTHER" id="PTHR34135:SF2">
    <property type="entry name" value="LYSOZYME"/>
    <property type="match status" value="1"/>
</dbReference>
<evidence type="ECO:0000313" key="6">
    <source>
        <dbReference type="EMBL" id="GAA3242394.1"/>
    </source>
</evidence>
<comment type="caution">
    <text evidence="6">The sequence shown here is derived from an EMBL/GenBank/DDBJ whole genome shotgun (WGS) entry which is preliminary data.</text>
</comment>
<dbReference type="CDD" id="cd00599">
    <property type="entry name" value="GH25_muramidase"/>
    <property type="match status" value="1"/>
</dbReference>
<dbReference type="InterPro" id="IPR018077">
    <property type="entry name" value="Glyco_hydro_fam25_subgr"/>
</dbReference>
<feature type="signal peptide" evidence="5">
    <location>
        <begin position="1"/>
        <end position="27"/>
    </location>
</feature>
<dbReference type="InterPro" id="IPR002053">
    <property type="entry name" value="Glyco_hydro_25"/>
</dbReference>
<reference evidence="7" key="1">
    <citation type="journal article" date="2019" name="Int. J. Syst. Evol. Microbiol.">
        <title>The Global Catalogue of Microorganisms (GCM) 10K type strain sequencing project: providing services to taxonomists for standard genome sequencing and annotation.</title>
        <authorList>
            <consortium name="The Broad Institute Genomics Platform"/>
            <consortium name="The Broad Institute Genome Sequencing Center for Infectious Disease"/>
            <person name="Wu L."/>
            <person name="Ma J."/>
        </authorList>
    </citation>
    <scope>NUCLEOTIDE SEQUENCE [LARGE SCALE GENOMIC DNA]</scope>
    <source>
        <strain evidence="7">JCM 9377</strain>
    </source>
</reference>
<feature type="chain" id="PRO_5045163790" description="Lysozyme" evidence="5">
    <location>
        <begin position="28"/>
        <end position="255"/>
    </location>
</feature>
<evidence type="ECO:0000256" key="4">
    <source>
        <dbReference type="SAM" id="MobiDB-lite"/>
    </source>
</evidence>
<keyword evidence="3" id="KW-0326">Glycosidase</keyword>
<evidence type="ECO:0000313" key="7">
    <source>
        <dbReference type="Proteomes" id="UP001501237"/>
    </source>
</evidence>
<dbReference type="PROSITE" id="PS51904">
    <property type="entry name" value="GLYCOSYL_HYDROL_F25_2"/>
    <property type="match status" value="1"/>
</dbReference>
<keyword evidence="7" id="KW-1185">Reference proteome</keyword>
<dbReference type="RefSeq" id="WP_344839760.1">
    <property type="nucleotide sequence ID" value="NZ_BAAAUV010000050.1"/>
</dbReference>
<evidence type="ECO:0000256" key="2">
    <source>
        <dbReference type="ARBA" id="ARBA00022801"/>
    </source>
</evidence>
<name>A0ABP6QPP7_9ACTN</name>
<protein>
    <recommendedName>
        <fullName evidence="8">Lysozyme</fullName>
    </recommendedName>
</protein>
<feature type="compositionally biased region" description="Basic and acidic residues" evidence="4">
    <location>
        <begin position="44"/>
        <end position="57"/>
    </location>
</feature>
<evidence type="ECO:0000256" key="3">
    <source>
        <dbReference type="ARBA" id="ARBA00023295"/>
    </source>
</evidence>
<proteinExistence type="inferred from homology"/>
<keyword evidence="5" id="KW-0732">Signal</keyword>
<dbReference type="SMART" id="SM00641">
    <property type="entry name" value="Glyco_25"/>
    <property type="match status" value="1"/>
</dbReference>
<dbReference type="PANTHER" id="PTHR34135">
    <property type="entry name" value="LYSOZYME"/>
    <property type="match status" value="1"/>
</dbReference>
<dbReference type="Proteomes" id="UP001501237">
    <property type="component" value="Unassembled WGS sequence"/>
</dbReference>